<evidence type="ECO:0000256" key="1">
    <source>
        <dbReference type="ARBA" id="ARBA00001946"/>
    </source>
</evidence>
<protein>
    <submittedName>
        <fullName evidence="9">PIN domain-containing protein</fullName>
    </submittedName>
</protein>
<dbReference type="Proteomes" id="UP000520156">
    <property type="component" value="Unassembled WGS sequence"/>
</dbReference>
<dbReference type="Gene3D" id="3.40.50.1010">
    <property type="entry name" value="5'-nuclease"/>
    <property type="match status" value="1"/>
</dbReference>
<feature type="domain" description="PIN" evidence="8">
    <location>
        <begin position="5"/>
        <end position="105"/>
    </location>
</feature>
<organism evidence="9 10">
    <name type="scientific">Novosphingobium aerophilum</name>
    <dbReference type="NCBI Taxonomy" id="2839843"/>
    <lineage>
        <taxon>Bacteria</taxon>
        <taxon>Pseudomonadati</taxon>
        <taxon>Pseudomonadota</taxon>
        <taxon>Alphaproteobacteria</taxon>
        <taxon>Sphingomonadales</taxon>
        <taxon>Sphingomonadaceae</taxon>
        <taxon>Novosphingobium</taxon>
    </lineage>
</organism>
<evidence type="ECO:0000256" key="4">
    <source>
        <dbReference type="ARBA" id="ARBA00022723"/>
    </source>
</evidence>
<evidence type="ECO:0000256" key="5">
    <source>
        <dbReference type="ARBA" id="ARBA00022801"/>
    </source>
</evidence>
<gene>
    <name evidence="9" type="ORF">H7F49_14380</name>
</gene>
<dbReference type="PANTHER" id="PTHR33653">
    <property type="entry name" value="RIBONUCLEASE VAPC2"/>
    <property type="match status" value="1"/>
</dbReference>
<dbReference type="PANTHER" id="PTHR33653:SF1">
    <property type="entry name" value="RIBONUCLEASE VAPC2"/>
    <property type="match status" value="1"/>
</dbReference>
<keyword evidence="2" id="KW-1277">Toxin-antitoxin system</keyword>
<keyword evidence="5" id="KW-0378">Hydrolase</keyword>
<dbReference type="RefSeq" id="WP_185684267.1">
    <property type="nucleotide sequence ID" value="NZ_JACLAU010000028.1"/>
</dbReference>
<dbReference type="AlphaFoldDB" id="A0A7X1KD30"/>
<comment type="caution">
    <text evidence="9">The sequence shown here is derived from an EMBL/GenBank/DDBJ whole genome shotgun (WGS) entry which is preliminary data.</text>
</comment>
<evidence type="ECO:0000256" key="7">
    <source>
        <dbReference type="ARBA" id="ARBA00038093"/>
    </source>
</evidence>
<keyword evidence="4" id="KW-0479">Metal-binding</keyword>
<sequence>MTDTCFDTGIVVDTLSGHQLAMAELRRAKRPWISRITWLEIMAEAPAVAREETERFLSHFAIREISPEIARRAATLKAERPALGMAAALVFASAQEHGAILVTSNVADFPPHIPGIRVPYT</sequence>
<dbReference type="SUPFAM" id="SSF88723">
    <property type="entry name" value="PIN domain-like"/>
    <property type="match status" value="1"/>
</dbReference>
<keyword evidence="10" id="KW-1185">Reference proteome</keyword>
<dbReference type="InterPro" id="IPR050556">
    <property type="entry name" value="Type_II_TA_system_RNase"/>
</dbReference>
<dbReference type="GO" id="GO:0016787">
    <property type="term" value="F:hydrolase activity"/>
    <property type="evidence" value="ECO:0007669"/>
    <property type="project" value="UniProtKB-KW"/>
</dbReference>
<keyword evidence="3" id="KW-0540">Nuclease</keyword>
<evidence type="ECO:0000313" key="9">
    <source>
        <dbReference type="EMBL" id="MBC2652881.1"/>
    </source>
</evidence>
<name>A0A7X1KD30_9SPHN</name>
<dbReference type="GO" id="GO:0046872">
    <property type="term" value="F:metal ion binding"/>
    <property type="evidence" value="ECO:0007669"/>
    <property type="project" value="UniProtKB-KW"/>
</dbReference>
<comment type="similarity">
    <text evidence="7">Belongs to the PINc/VapC protein family.</text>
</comment>
<accession>A0A7X1KD30</accession>
<comment type="cofactor">
    <cofactor evidence="1">
        <name>Mg(2+)</name>
        <dbReference type="ChEBI" id="CHEBI:18420"/>
    </cofactor>
</comment>
<dbReference type="Pfam" id="PF01850">
    <property type="entry name" value="PIN"/>
    <property type="match status" value="1"/>
</dbReference>
<dbReference type="GO" id="GO:0004518">
    <property type="term" value="F:nuclease activity"/>
    <property type="evidence" value="ECO:0007669"/>
    <property type="project" value="UniProtKB-KW"/>
</dbReference>
<keyword evidence="6" id="KW-0460">Magnesium</keyword>
<evidence type="ECO:0000259" key="8">
    <source>
        <dbReference type="Pfam" id="PF01850"/>
    </source>
</evidence>
<reference evidence="9 10" key="1">
    <citation type="submission" date="2020-08" db="EMBL/GenBank/DDBJ databases">
        <title>The genome sequence of Novosphingobium flavum 4Y4.</title>
        <authorList>
            <person name="Liu Y."/>
        </authorList>
    </citation>
    <scope>NUCLEOTIDE SEQUENCE [LARGE SCALE GENOMIC DNA]</scope>
    <source>
        <strain evidence="9 10">4Y4</strain>
    </source>
</reference>
<evidence type="ECO:0000256" key="3">
    <source>
        <dbReference type="ARBA" id="ARBA00022722"/>
    </source>
</evidence>
<evidence type="ECO:0000256" key="6">
    <source>
        <dbReference type="ARBA" id="ARBA00022842"/>
    </source>
</evidence>
<dbReference type="EMBL" id="JACLAU010000028">
    <property type="protein sequence ID" value="MBC2652881.1"/>
    <property type="molecule type" value="Genomic_DNA"/>
</dbReference>
<proteinExistence type="inferred from homology"/>
<evidence type="ECO:0000313" key="10">
    <source>
        <dbReference type="Proteomes" id="UP000520156"/>
    </source>
</evidence>
<dbReference type="InterPro" id="IPR002716">
    <property type="entry name" value="PIN_dom"/>
</dbReference>
<dbReference type="InterPro" id="IPR029060">
    <property type="entry name" value="PIN-like_dom_sf"/>
</dbReference>
<evidence type="ECO:0000256" key="2">
    <source>
        <dbReference type="ARBA" id="ARBA00022649"/>
    </source>
</evidence>